<dbReference type="AlphaFoldDB" id="A0AAP5BBP5"/>
<dbReference type="EMBL" id="JAMXWF010000004">
    <property type="protein sequence ID" value="MDQ6407029.1"/>
    <property type="molecule type" value="Genomic_DNA"/>
</dbReference>
<reference evidence="2" key="1">
    <citation type="submission" date="2022-06" db="EMBL/GenBank/DDBJ databases">
        <title>PHB producers.</title>
        <authorList>
            <person name="Besaury L."/>
        </authorList>
    </citation>
    <scope>NUCLEOTIDE SEQUENCE</scope>
    <source>
        <strain evidence="2 3">SEWS6</strain>
    </source>
</reference>
<comment type="caution">
    <text evidence="2">The sequence shown here is derived from an EMBL/GenBank/DDBJ whole genome shotgun (WGS) entry which is preliminary data.</text>
</comment>
<protein>
    <submittedName>
        <fullName evidence="2">Uncharacterized protein</fullName>
    </submittedName>
</protein>
<dbReference type="EMBL" id="JAPKHW010000004">
    <property type="protein sequence ID" value="MCX4145199.1"/>
    <property type="molecule type" value="Genomic_DNA"/>
</dbReference>
<keyword evidence="3" id="KW-1185">Reference proteome</keyword>
<name>A0AAP5BBP5_9BURK</name>
<evidence type="ECO:0000313" key="2">
    <source>
        <dbReference type="EMBL" id="MDQ6407029.1"/>
    </source>
</evidence>
<evidence type="ECO:0000313" key="1">
    <source>
        <dbReference type="EMBL" id="MCX4145199.1"/>
    </source>
</evidence>
<proteinExistence type="predicted"/>
<accession>A0AAP5BBP5</accession>
<dbReference type="Proteomes" id="UP001209412">
    <property type="component" value="Unassembled WGS sequence"/>
</dbReference>
<evidence type="ECO:0000313" key="4">
    <source>
        <dbReference type="Proteomes" id="UP001242288"/>
    </source>
</evidence>
<evidence type="ECO:0000313" key="3">
    <source>
        <dbReference type="Proteomes" id="UP001209412"/>
    </source>
</evidence>
<dbReference type="Proteomes" id="UP001242288">
    <property type="component" value="Unassembled WGS sequence"/>
</dbReference>
<dbReference type="RefSeq" id="WP_266257164.1">
    <property type="nucleotide sequence ID" value="NZ_JAMXWF010000004.1"/>
</dbReference>
<organism evidence="2 4">
    <name type="scientific">Paraburkholderia madseniana</name>
    <dbReference type="NCBI Taxonomy" id="2599607"/>
    <lineage>
        <taxon>Bacteria</taxon>
        <taxon>Pseudomonadati</taxon>
        <taxon>Pseudomonadota</taxon>
        <taxon>Betaproteobacteria</taxon>
        <taxon>Burkholderiales</taxon>
        <taxon>Burkholderiaceae</taxon>
        <taxon>Paraburkholderia</taxon>
    </lineage>
</organism>
<sequence>MAPLLWKQVFAVLPGLRYRQQSSCLTSINLGEIGLAARIRRCRTCSSGYSTYAEPITTRTARFEEWLSAVIRILKYLKPDSDDWLLRVDEQRPPTAVV</sequence>
<gene>
    <name evidence="2" type="ORF">NIE36_07395</name>
    <name evidence="1" type="ORF">OSB80_07410</name>
</gene>